<dbReference type="eggNOG" id="COG0657">
    <property type="taxonomic scope" value="Bacteria"/>
</dbReference>
<dbReference type="PROSITE" id="PS01174">
    <property type="entry name" value="LIPASE_GDXG_SER"/>
    <property type="match status" value="1"/>
</dbReference>
<evidence type="ECO:0000256" key="1">
    <source>
        <dbReference type="ARBA" id="ARBA00010515"/>
    </source>
</evidence>
<dbReference type="PANTHER" id="PTHR48081">
    <property type="entry name" value="AB HYDROLASE SUPERFAMILY PROTEIN C4A8.06C"/>
    <property type="match status" value="1"/>
</dbReference>
<dbReference type="STRING" id="443218.AS9A_4322"/>
<dbReference type="InterPro" id="IPR013094">
    <property type="entry name" value="AB_hydrolase_3"/>
</dbReference>
<dbReference type="KEGG" id="asd:AS9A_4322"/>
<evidence type="ECO:0000256" key="3">
    <source>
        <dbReference type="PROSITE-ProRule" id="PRU10038"/>
    </source>
</evidence>
<dbReference type="GO" id="GO:0004806">
    <property type="term" value="F:triacylglycerol lipase activity"/>
    <property type="evidence" value="ECO:0007669"/>
    <property type="project" value="TreeGrafter"/>
</dbReference>
<evidence type="ECO:0000259" key="5">
    <source>
        <dbReference type="Pfam" id="PF07859"/>
    </source>
</evidence>
<feature type="active site" evidence="3">
    <location>
        <position position="76"/>
    </location>
</feature>
<comment type="similarity">
    <text evidence="1">Belongs to the 'GDXG' lipolytic enzyme family.</text>
</comment>
<feature type="domain" description="Alpha/beta hydrolase fold-3" evidence="5">
    <location>
        <begin position="2"/>
        <end position="204"/>
    </location>
</feature>
<dbReference type="AlphaFoldDB" id="F6ELX4"/>
<proteinExistence type="inferred from homology"/>
<keyword evidence="7" id="KW-1185">Reference proteome</keyword>
<evidence type="ECO:0000313" key="6">
    <source>
        <dbReference type="EMBL" id="AEF42755.1"/>
    </source>
</evidence>
<dbReference type="InterPro" id="IPR029058">
    <property type="entry name" value="AB_hydrolase_fold"/>
</dbReference>
<dbReference type="EMBL" id="CP002786">
    <property type="protein sequence ID" value="AEF42755.1"/>
    <property type="molecule type" value="Genomic_DNA"/>
</dbReference>
<accession>F6ELX4</accession>
<dbReference type="Proteomes" id="UP000009235">
    <property type="component" value="Chromosome"/>
</dbReference>
<dbReference type="PANTHER" id="PTHR48081:SF30">
    <property type="entry name" value="ACETYL-HYDROLASE LIPR-RELATED"/>
    <property type="match status" value="1"/>
</dbReference>
<dbReference type="Gene3D" id="3.40.50.1820">
    <property type="entry name" value="alpha/beta hydrolase"/>
    <property type="match status" value="1"/>
</dbReference>
<feature type="region of interest" description="Disordered" evidence="4">
    <location>
        <begin position="230"/>
        <end position="257"/>
    </location>
</feature>
<feature type="compositionally biased region" description="Low complexity" evidence="4">
    <location>
        <begin position="235"/>
        <end position="251"/>
    </location>
</feature>
<dbReference type="InterPro" id="IPR033140">
    <property type="entry name" value="Lipase_GDXG_put_SER_AS"/>
</dbReference>
<organism evidence="6 7">
    <name type="scientific">Hoyosella subflava (strain DSM 45089 / JCM 17490 / NBRC 109087 / DQS3-9A1)</name>
    <name type="common">Amycolicicoccus subflavus</name>
    <dbReference type="NCBI Taxonomy" id="443218"/>
    <lineage>
        <taxon>Bacteria</taxon>
        <taxon>Bacillati</taxon>
        <taxon>Actinomycetota</taxon>
        <taxon>Actinomycetes</taxon>
        <taxon>Mycobacteriales</taxon>
        <taxon>Hoyosellaceae</taxon>
        <taxon>Hoyosella</taxon>
    </lineage>
</organism>
<dbReference type="SUPFAM" id="SSF53474">
    <property type="entry name" value="alpha/beta-Hydrolases"/>
    <property type="match status" value="1"/>
</dbReference>
<keyword evidence="2 6" id="KW-0378">Hydrolase</keyword>
<reference evidence="6 7" key="1">
    <citation type="journal article" date="2011" name="J. Bacteriol.">
        <title>Complete genome sequence of Amycolicicoccus subflavus DQS3-9A1T, an actinomycete isolated from crude oil-polluted soil.</title>
        <authorList>
            <person name="Cai M."/>
            <person name="Chen W.M."/>
            <person name="Nie Y."/>
            <person name="Chi C.Q."/>
            <person name="Wang Y.N."/>
            <person name="Tang Y.Q."/>
            <person name="Li G.Y."/>
            <person name="Wu X.L."/>
        </authorList>
    </citation>
    <scope>NUCLEOTIDE SEQUENCE [LARGE SCALE GENOMIC DNA]</scope>
    <source>
        <strain evidence="7">DSM 45089 / DQS3-9A1</strain>
    </source>
</reference>
<dbReference type="Pfam" id="PF07859">
    <property type="entry name" value="Abhydrolase_3"/>
    <property type="match status" value="1"/>
</dbReference>
<protein>
    <submittedName>
        <fullName evidence="6">Putative hydrolase</fullName>
    </submittedName>
</protein>
<sequence>MLLFLHGGGYALGSARGYRGLAGALADAARMQAVIPDYPLAPENPYPRALRDVNDLYLQLINDGVDPQHLVVAGDSAGGGLTLALAMTLRDQGAPLPAGLGLICPWLDLASDTAGTRAAGRDPLVIPKMTAEWATPYTGQADPADPLISPARGVLAGLPPIVMHSAGRDPIAADADLLERRFAAAGGSGSLSHHRFPTLWHDFHLQIGFLRSADTAVASLGATLGDLADPRQPDHATPAAAVAPAAPPRLATQLAND</sequence>
<dbReference type="HOGENOM" id="CLU_012494_13_1_11"/>
<evidence type="ECO:0000313" key="7">
    <source>
        <dbReference type="Proteomes" id="UP000009235"/>
    </source>
</evidence>
<dbReference type="InterPro" id="IPR050300">
    <property type="entry name" value="GDXG_lipolytic_enzyme"/>
</dbReference>
<gene>
    <name evidence="6" type="ordered locus">AS9A_4322</name>
</gene>
<name>F6ELX4_HOYSD</name>
<evidence type="ECO:0000256" key="2">
    <source>
        <dbReference type="ARBA" id="ARBA00022801"/>
    </source>
</evidence>
<evidence type="ECO:0000256" key="4">
    <source>
        <dbReference type="SAM" id="MobiDB-lite"/>
    </source>
</evidence>